<dbReference type="Proteomes" id="UP000075714">
    <property type="component" value="Unassembled WGS sequence"/>
</dbReference>
<comment type="caution">
    <text evidence="2">The sequence shown here is derived from an EMBL/GenBank/DDBJ whole genome shotgun (WGS) entry which is preliminary data.</text>
</comment>
<name>A0A150G5A7_GONPE</name>
<dbReference type="AlphaFoldDB" id="A0A150G5A7"/>
<dbReference type="EMBL" id="LSYV01000061">
    <property type="protein sequence ID" value="KXZ44998.1"/>
    <property type="molecule type" value="Genomic_DNA"/>
</dbReference>
<dbReference type="Pfam" id="PF12499">
    <property type="entry name" value="DUF3707"/>
    <property type="match status" value="1"/>
</dbReference>
<evidence type="ECO:0000313" key="3">
    <source>
        <dbReference type="Proteomes" id="UP000075714"/>
    </source>
</evidence>
<dbReference type="STRING" id="33097.A0A150G5A7"/>
<dbReference type="InterPro" id="IPR024616">
    <property type="entry name" value="Pherophorin"/>
</dbReference>
<reference evidence="3" key="1">
    <citation type="journal article" date="2016" name="Nat. Commun.">
        <title>The Gonium pectorale genome demonstrates co-option of cell cycle regulation during the evolution of multicellularity.</title>
        <authorList>
            <person name="Hanschen E.R."/>
            <person name="Marriage T.N."/>
            <person name="Ferris P.J."/>
            <person name="Hamaji T."/>
            <person name="Toyoda A."/>
            <person name="Fujiyama A."/>
            <person name="Neme R."/>
            <person name="Noguchi H."/>
            <person name="Minakuchi Y."/>
            <person name="Suzuki M."/>
            <person name="Kawai-Toyooka H."/>
            <person name="Smith D.R."/>
            <person name="Sparks H."/>
            <person name="Anderson J."/>
            <person name="Bakaric R."/>
            <person name="Luria V."/>
            <person name="Karger A."/>
            <person name="Kirschner M.W."/>
            <person name="Durand P.M."/>
            <person name="Michod R.E."/>
            <person name="Nozaki H."/>
            <person name="Olson B.J."/>
        </authorList>
    </citation>
    <scope>NUCLEOTIDE SEQUENCE [LARGE SCALE GENOMIC DNA]</scope>
    <source>
        <strain evidence="3">NIES-2863</strain>
    </source>
</reference>
<evidence type="ECO:0000313" key="2">
    <source>
        <dbReference type="EMBL" id="KXZ44998.1"/>
    </source>
</evidence>
<protein>
    <recommendedName>
        <fullName evidence="1">Pherophorin domain-containing protein</fullName>
    </recommendedName>
</protein>
<proteinExistence type="predicted"/>
<organism evidence="2 3">
    <name type="scientific">Gonium pectorale</name>
    <name type="common">Green alga</name>
    <dbReference type="NCBI Taxonomy" id="33097"/>
    <lineage>
        <taxon>Eukaryota</taxon>
        <taxon>Viridiplantae</taxon>
        <taxon>Chlorophyta</taxon>
        <taxon>core chlorophytes</taxon>
        <taxon>Chlorophyceae</taxon>
        <taxon>CS clade</taxon>
        <taxon>Chlamydomonadales</taxon>
        <taxon>Volvocaceae</taxon>
        <taxon>Gonium</taxon>
    </lineage>
</organism>
<sequence length="255" mass="26921">MTSCSGAYNPAAVPPVLPRIKVCGAFFSPEDGVLLQPSISTALQTWVEFVVGGSACPRSLKGYTVAGSVEADASGCLEGFYQQECRAELFPLLPSPPRPPVPPVVQTHVCPQSTANVPYVLSTVNVSAGRDQSGANATLLCTTVLPQSCSGDFSCCSMDFAKVELIISPTCRGALRRTTLNGREVSYSWAFYDDIGLTAVKVPNLQNLVPQPGAAQLCWVLRNGPCASPSAFCNNGYCQANVFSSDNKCCPANLI</sequence>
<dbReference type="OrthoDB" id="542386at2759"/>
<feature type="domain" description="Pherophorin" evidence="1">
    <location>
        <begin position="109"/>
        <end position="251"/>
    </location>
</feature>
<gene>
    <name evidence="2" type="ORF">GPECTOR_60phG7</name>
</gene>
<keyword evidence="3" id="KW-1185">Reference proteome</keyword>
<accession>A0A150G5A7</accession>
<evidence type="ECO:0000259" key="1">
    <source>
        <dbReference type="Pfam" id="PF12499"/>
    </source>
</evidence>